<gene>
    <name evidence="3" type="primary">ORF151209</name>
    <name evidence="2" type="synonym">ORF151206</name>
</gene>
<feature type="region of interest" description="Disordered" evidence="1">
    <location>
        <begin position="1"/>
        <end position="26"/>
    </location>
</feature>
<organism evidence="3">
    <name type="scientific">Arion vulgaris</name>
    <dbReference type="NCBI Taxonomy" id="1028688"/>
    <lineage>
        <taxon>Eukaryota</taxon>
        <taxon>Metazoa</taxon>
        <taxon>Spiralia</taxon>
        <taxon>Lophotrochozoa</taxon>
        <taxon>Mollusca</taxon>
        <taxon>Gastropoda</taxon>
        <taxon>Heterobranchia</taxon>
        <taxon>Euthyneura</taxon>
        <taxon>Panpulmonata</taxon>
        <taxon>Eupulmonata</taxon>
        <taxon>Stylommatophora</taxon>
        <taxon>Helicina</taxon>
        <taxon>Arionoidea</taxon>
        <taxon>Arionidae</taxon>
        <taxon>Arion</taxon>
    </lineage>
</organism>
<dbReference type="EMBL" id="HACG01039112">
    <property type="protein sequence ID" value="CEK85977.1"/>
    <property type="molecule type" value="Transcribed_RNA"/>
</dbReference>
<evidence type="ECO:0000313" key="3">
    <source>
        <dbReference type="EMBL" id="CEK85978.1"/>
    </source>
</evidence>
<sequence length="74" mass="8695">MLEGHGYSRKWMSNGPGRYSEFSTGKGSVNYSRKGKKFAILTRRQEYQIKRGVPRREHYIGSHKEKGTTQNWCR</sequence>
<reference evidence="3" key="1">
    <citation type="submission" date="2014-12" db="EMBL/GenBank/DDBJ databases">
        <title>Insight into the proteome of Arion vulgaris.</title>
        <authorList>
            <person name="Aradska J."/>
            <person name="Bulat T."/>
            <person name="Smidak R."/>
            <person name="Sarate P."/>
            <person name="Gangsoo J."/>
            <person name="Sialana F."/>
            <person name="Bilban M."/>
            <person name="Lubec G."/>
        </authorList>
    </citation>
    <scope>NUCLEOTIDE SEQUENCE</scope>
    <source>
        <tissue evidence="3">Skin</tissue>
    </source>
</reference>
<proteinExistence type="predicted"/>
<accession>A0A0B7AZ04</accession>
<dbReference type="EMBL" id="HACG01039113">
    <property type="protein sequence ID" value="CEK85978.1"/>
    <property type="molecule type" value="Transcribed_RNA"/>
</dbReference>
<evidence type="ECO:0000256" key="1">
    <source>
        <dbReference type="SAM" id="MobiDB-lite"/>
    </source>
</evidence>
<name>A0A0B7AZ04_9EUPU</name>
<evidence type="ECO:0000313" key="2">
    <source>
        <dbReference type="EMBL" id="CEK85977.1"/>
    </source>
</evidence>
<dbReference type="AlphaFoldDB" id="A0A0B7AZ04"/>
<protein>
    <submittedName>
        <fullName evidence="3">Uncharacterized protein</fullName>
    </submittedName>
</protein>